<dbReference type="Proteomes" id="UP000003688">
    <property type="component" value="Unassembled WGS sequence"/>
</dbReference>
<accession>B9XI85</accession>
<reference evidence="2 3" key="1">
    <citation type="journal article" date="2011" name="J. Bacteriol.">
        <title>Genome sequence of 'Pedosphaera parvula' Ellin514, an aerobic Verrucomicrobial isolate from pasture soil.</title>
        <authorList>
            <person name="Kant R."/>
            <person name="van Passel M.W."/>
            <person name="Sangwan P."/>
            <person name="Palva A."/>
            <person name="Lucas S."/>
            <person name="Copeland A."/>
            <person name="Lapidus A."/>
            <person name="Glavina Del Rio T."/>
            <person name="Dalin E."/>
            <person name="Tice H."/>
            <person name="Bruce D."/>
            <person name="Goodwin L."/>
            <person name="Pitluck S."/>
            <person name="Chertkov O."/>
            <person name="Larimer F.W."/>
            <person name="Land M.L."/>
            <person name="Hauser L."/>
            <person name="Brettin T.S."/>
            <person name="Detter J.C."/>
            <person name="Han S."/>
            <person name="de Vos W.M."/>
            <person name="Janssen P.H."/>
            <person name="Smidt H."/>
        </authorList>
    </citation>
    <scope>NUCLEOTIDE SEQUENCE [LARGE SCALE GENOMIC DNA]</scope>
    <source>
        <strain evidence="2 3">Ellin514</strain>
    </source>
</reference>
<organism evidence="2 3">
    <name type="scientific">Pedosphaera parvula (strain Ellin514)</name>
    <dbReference type="NCBI Taxonomy" id="320771"/>
    <lineage>
        <taxon>Bacteria</taxon>
        <taxon>Pseudomonadati</taxon>
        <taxon>Verrucomicrobiota</taxon>
        <taxon>Pedosphaerae</taxon>
        <taxon>Pedosphaerales</taxon>
        <taxon>Pedosphaeraceae</taxon>
        <taxon>Pedosphaera</taxon>
    </lineage>
</organism>
<feature type="region of interest" description="Disordered" evidence="1">
    <location>
        <begin position="1"/>
        <end position="34"/>
    </location>
</feature>
<name>B9XI85_PEDPL</name>
<dbReference type="EMBL" id="ABOX02000017">
    <property type="protein sequence ID" value="EEF60346.1"/>
    <property type="molecule type" value="Genomic_DNA"/>
</dbReference>
<evidence type="ECO:0000313" key="2">
    <source>
        <dbReference type="EMBL" id="EEF60346.1"/>
    </source>
</evidence>
<evidence type="ECO:0000256" key="1">
    <source>
        <dbReference type="SAM" id="MobiDB-lite"/>
    </source>
</evidence>
<protein>
    <submittedName>
        <fullName evidence="2">Uncharacterized protein</fullName>
    </submittedName>
</protein>
<proteinExistence type="predicted"/>
<keyword evidence="3" id="KW-1185">Reference proteome</keyword>
<sequence length="78" mass="8651">MGNDTSSLRLSSNRGSQSDGKFGRIFPHPGPLPLQGERGRTSGIFWLDWICRVIPIVGCFSNGGLSQINRRYAVFRLV</sequence>
<feature type="compositionally biased region" description="Polar residues" evidence="1">
    <location>
        <begin position="1"/>
        <end position="19"/>
    </location>
</feature>
<dbReference type="AlphaFoldDB" id="B9XI85"/>
<gene>
    <name evidence="2" type="ORF">Cflav_PD3316</name>
</gene>
<evidence type="ECO:0000313" key="3">
    <source>
        <dbReference type="Proteomes" id="UP000003688"/>
    </source>
</evidence>
<comment type="caution">
    <text evidence="2">The sequence shown here is derived from an EMBL/GenBank/DDBJ whole genome shotgun (WGS) entry which is preliminary data.</text>
</comment>